<accession>A0ABD2AUC3</accession>
<evidence type="ECO:0000313" key="2">
    <source>
        <dbReference type="Proteomes" id="UP001607302"/>
    </source>
</evidence>
<dbReference type="Proteomes" id="UP001607302">
    <property type="component" value="Unassembled WGS sequence"/>
</dbReference>
<sequence>MCDRFLGDALAEDVIAHVVTYQHLYRAEDEILWSPYSDSPILISILNVLNKPGKQVDLYLFSGLKIISRVFFIAIATLKVVSSSSYRCRFLVRISCEMQANIAGIPLCIAIRGVSEKMGKEGKRSSEVEVFLGNDELAFTRHIVALDIPLYESWHEVLRAFEDTTTRMSGRAPLAIWRICSVEVEERLDSRYADGEIYILKSTDGGWRSSPTLQFYFEPFSRSENIESISVRIEVPSFIERLGQSDRDTFDLAKTETCRLPDGLWR</sequence>
<gene>
    <name evidence="1" type="ORF">V1478_008727</name>
</gene>
<keyword evidence="2" id="KW-1185">Reference proteome</keyword>
<reference evidence="1 2" key="1">
    <citation type="journal article" date="2024" name="Ann. Entomol. Soc. Am.">
        <title>Genomic analyses of the southern and eastern yellowjacket wasps (Hymenoptera: Vespidae) reveal evolutionary signatures of social life.</title>
        <authorList>
            <person name="Catto M.A."/>
            <person name="Caine P.B."/>
            <person name="Orr S.E."/>
            <person name="Hunt B.G."/>
            <person name="Goodisman M.A.D."/>
        </authorList>
    </citation>
    <scope>NUCLEOTIDE SEQUENCE [LARGE SCALE GENOMIC DNA]</scope>
    <source>
        <strain evidence="1">233</strain>
        <tissue evidence="1">Head and thorax</tissue>
    </source>
</reference>
<comment type="caution">
    <text evidence="1">The sequence shown here is derived from an EMBL/GenBank/DDBJ whole genome shotgun (WGS) entry which is preliminary data.</text>
</comment>
<dbReference type="AlphaFoldDB" id="A0ABD2AUC3"/>
<organism evidence="1 2">
    <name type="scientific">Vespula squamosa</name>
    <name type="common">Southern yellow jacket</name>
    <name type="synonym">Wasp</name>
    <dbReference type="NCBI Taxonomy" id="30214"/>
    <lineage>
        <taxon>Eukaryota</taxon>
        <taxon>Metazoa</taxon>
        <taxon>Ecdysozoa</taxon>
        <taxon>Arthropoda</taxon>
        <taxon>Hexapoda</taxon>
        <taxon>Insecta</taxon>
        <taxon>Pterygota</taxon>
        <taxon>Neoptera</taxon>
        <taxon>Endopterygota</taxon>
        <taxon>Hymenoptera</taxon>
        <taxon>Apocrita</taxon>
        <taxon>Aculeata</taxon>
        <taxon>Vespoidea</taxon>
        <taxon>Vespidae</taxon>
        <taxon>Vespinae</taxon>
        <taxon>Vespula</taxon>
    </lineage>
</organism>
<name>A0ABD2AUC3_VESSQ</name>
<proteinExistence type="predicted"/>
<protein>
    <submittedName>
        <fullName evidence="1">Uncharacterized protein</fullName>
    </submittedName>
</protein>
<dbReference type="EMBL" id="JAUDFV010000139">
    <property type="protein sequence ID" value="KAL2724214.1"/>
    <property type="molecule type" value="Genomic_DNA"/>
</dbReference>
<evidence type="ECO:0000313" key="1">
    <source>
        <dbReference type="EMBL" id="KAL2724214.1"/>
    </source>
</evidence>